<evidence type="ECO:0000256" key="1">
    <source>
        <dbReference type="SAM" id="SignalP"/>
    </source>
</evidence>
<comment type="caution">
    <text evidence="3">The sequence shown here is derived from an EMBL/GenBank/DDBJ whole genome shotgun (WGS) entry which is preliminary data.</text>
</comment>
<dbReference type="EMBL" id="JARRAF010000002">
    <property type="protein sequence ID" value="MDK2122769.1"/>
    <property type="molecule type" value="Genomic_DNA"/>
</dbReference>
<dbReference type="Pfam" id="PF00497">
    <property type="entry name" value="SBP_bac_3"/>
    <property type="match status" value="1"/>
</dbReference>
<dbReference type="SUPFAM" id="SSF53850">
    <property type="entry name" value="Periplasmic binding protein-like II"/>
    <property type="match status" value="1"/>
</dbReference>
<gene>
    <name evidence="3" type="ORF">PZA18_01760</name>
</gene>
<proteinExistence type="predicted"/>
<name>A0ABT7DSL5_9NEIS</name>
<keyword evidence="1" id="KW-0732">Signal</keyword>
<reference evidence="3" key="1">
    <citation type="submission" date="2023-03" db="EMBL/GenBank/DDBJ databases">
        <title>Chitinimonas shenzhenensis gen. nov., sp. nov., a novel member of family Burkholderiaceae isolated from activated sludge collected in Shen Zhen, China.</title>
        <authorList>
            <person name="Wang X."/>
        </authorList>
    </citation>
    <scope>NUCLEOTIDE SEQUENCE</scope>
    <source>
        <strain evidence="3">DQS-5</strain>
    </source>
</reference>
<dbReference type="Gene3D" id="3.40.190.10">
    <property type="entry name" value="Periplasmic binding protein-like II"/>
    <property type="match status" value="2"/>
</dbReference>
<evidence type="ECO:0000259" key="2">
    <source>
        <dbReference type="Pfam" id="PF00497"/>
    </source>
</evidence>
<dbReference type="Proteomes" id="UP001172778">
    <property type="component" value="Unassembled WGS sequence"/>
</dbReference>
<evidence type="ECO:0000313" key="3">
    <source>
        <dbReference type="EMBL" id="MDK2122769.1"/>
    </source>
</evidence>
<protein>
    <submittedName>
        <fullName evidence="3">Transporter substrate-binding domain-containing protein</fullName>
    </submittedName>
</protein>
<feature type="chain" id="PRO_5045213233" evidence="1">
    <location>
        <begin position="21"/>
        <end position="245"/>
    </location>
</feature>
<feature type="domain" description="Solute-binding protein family 3/N-terminal" evidence="2">
    <location>
        <begin position="28"/>
        <end position="235"/>
    </location>
</feature>
<accession>A0ABT7DSL5</accession>
<feature type="signal peptide" evidence="1">
    <location>
        <begin position="1"/>
        <end position="20"/>
    </location>
</feature>
<organism evidence="3 4">
    <name type="scientific">Parachitinimonas caeni</name>
    <dbReference type="NCBI Taxonomy" id="3031301"/>
    <lineage>
        <taxon>Bacteria</taxon>
        <taxon>Pseudomonadati</taxon>
        <taxon>Pseudomonadota</taxon>
        <taxon>Betaproteobacteria</taxon>
        <taxon>Neisseriales</taxon>
        <taxon>Chitinibacteraceae</taxon>
        <taxon>Parachitinimonas</taxon>
    </lineage>
</organism>
<dbReference type="InterPro" id="IPR001638">
    <property type="entry name" value="Solute-binding_3/MltF_N"/>
</dbReference>
<dbReference type="RefSeq" id="WP_284099058.1">
    <property type="nucleotide sequence ID" value="NZ_JARRAF010000002.1"/>
</dbReference>
<evidence type="ECO:0000313" key="4">
    <source>
        <dbReference type="Proteomes" id="UP001172778"/>
    </source>
</evidence>
<sequence length="245" mass="27892">MWHALHTGLLAAIVASGVQAASLNACYERWEPYAYQSGSKHGGAAIETVNLVMSRLGHTVRYQEVPFNRCVYLLSNAKVEMGLFITEEPGHPFVYSQVPLAFWLLAAVVHRDSKITHFEGLQTFKGARVATVRGYRYTLPELEQMQQDEATDAVSSLRKLDAKRVDVMFEDYLWSTMTANRRALNVRALLPLVKVSPEVTGFHDEQLELRNAFDSVLRELIKSGEVDAIYRRHFDHSYREISTMR</sequence>
<keyword evidence="4" id="KW-1185">Reference proteome</keyword>